<feature type="compositionally biased region" description="Low complexity" evidence="4">
    <location>
        <begin position="113"/>
        <end position="131"/>
    </location>
</feature>
<evidence type="ECO:0000256" key="1">
    <source>
        <dbReference type="ARBA" id="ARBA00023125"/>
    </source>
</evidence>
<evidence type="ECO:0000256" key="4">
    <source>
        <dbReference type="SAM" id="MobiDB-lite"/>
    </source>
</evidence>
<dbReference type="InParanoid" id="A0A177CSC2"/>
<dbReference type="Gene3D" id="1.10.30.10">
    <property type="entry name" value="High mobility group box domain"/>
    <property type="match status" value="1"/>
</dbReference>
<dbReference type="GO" id="GO:0000978">
    <property type="term" value="F:RNA polymerase II cis-regulatory region sequence-specific DNA binding"/>
    <property type="evidence" value="ECO:0007669"/>
    <property type="project" value="TreeGrafter"/>
</dbReference>
<evidence type="ECO:0000313" key="6">
    <source>
        <dbReference type="EMBL" id="OAG10433.1"/>
    </source>
</evidence>
<dbReference type="GO" id="GO:0005634">
    <property type="term" value="C:nucleus"/>
    <property type="evidence" value="ECO:0007669"/>
    <property type="project" value="UniProtKB-UniRule"/>
</dbReference>
<dbReference type="PANTHER" id="PTHR10270:SF161">
    <property type="entry name" value="SEX-DETERMINING REGION Y PROTEIN"/>
    <property type="match status" value="1"/>
</dbReference>
<evidence type="ECO:0000259" key="5">
    <source>
        <dbReference type="PROSITE" id="PS50118"/>
    </source>
</evidence>
<dbReference type="STRING" id="1460663.A0A177CSC2"/>
<dbReference type="GeneID" id="28765283"/>
<dbReference type="CDD" id="cd01389">
    <property type="entry name" value="HMG-box_ROX1-like"/>
    <property type="match status" value="1"/>
</dbReference>
<dbReference type="InterPro" id="IPR009071">
    <property type="entry name" value="HMG_box_dom"/>
</dbReference>
<dbReference type="Proteomes" id="UP000077069">
    <property type="component" value="Unassembled WGS sequence"/>
</dbReference>
<feature type="region of interest" description="Disordered" evidence="4">
    <location>
        <begin position="109"/>
        <end position="136"/>
    </location>
</feature>
<proteinExistence type="predicted"/>
<dbReference type="OrthoDB" id="6247875at2759"/>
<dbReference type="InterPro" id="IPR050140">
    <property type="entry name" value="SRY-related_HMG-box_TF-like"/>
</dbReference>
<reference evidence="6 7" key="1">
    <citation type="submission" date="2016-05" db="EMBL/GenBank/DDBJ databases">
        <title>Comparative analysis of secretome profiles of manganese(II)-oxidizing ascomycete fungi.</title>
        <authorList>
            <consortium name="DOE Joint Genome Institute"/>
            <person name="Zeiner C.A."/>
            <person name="Purvine S.O."/>
            <person name="Zink E.M."/>
            <person name="Wu S."/>
            <person name="Pasa-Tolic L."/>
            <person name="Chaput D.L."/>
            <person name="Haridas S."/>
            <person name="Grigoriev I.V."/>
            <person name="Santelli C.M."/>
            <person name="Hansel C.M."/>
        </authorList>
    </citation>
    <scope>NUCLEOTIDE SEQUENCE [LARGE SCALE GENOMIC DNA]</scope>
    <source>
        <strain evidence="6 7">AP3s5-JAC2a</strain>
    </source>
</reference>
<dbReference type="Pfam" id="PF00505">
    <property type="entry name" value="HMG_box"/>
    <property type="match status" value="1"/>
</dbReference>
<dbReference type="SUPFAM" id="SSF47095">
    <property type="entry name" value="HMG-box"/>
    <property type="match status" value="1"/>
</dbReference>
<keyword evidence="7" id="KW-1185">Reference proteome</keyword>
<feature type="DNA-binding region" description="HMG box" evidence="3">
    <location>
        <begin position="136"/>
        <end position="204"/>
    </location>
</feature>
<keyword evidence="1 3" id="KW-0238">DNA-binding</keyword>
<dbReference type="PANTHER" id="PTHR10270">
    <property type="entry name" value="SOX TRANSCRIPTION FACTOR"/>
    <property type="match status" value="1"/>
</dbReference>
<protein>
    <recommendedName>
        <fullName evidence="5">HMG box domain-containing protein</fullName>
    </recommendedName>
</protein>
<accession>A0A177CSC2</accession>
<dbReference type="PROSITE" id="PS50118">
    <property type="entry name" value="HMG_BOX_2"/>
    <property type="match status" value="1"/>
</dbReference>
<evidence type="ECO:0000256" key="2">
    <source>
        <dbReference type="ARBA" id="ARBA00023163"/>
    </source>
</evidence>
<dbReference type="AlphaFoldDB" id="A0A177CSC2"/>
<evidence type="ECO:0000313" key="7">
    <source>
        <dbReference type="Proteomes" id="UP000077069"/>
    </source>
</evidence>
<keyword evidence="3" id="KW-0539">Nucleus</keyword>
<gene>
    <name evidence="6" type="ORF">CC84DRAFT_1202885</name>
</gene>
<dbReference type="GO" id="GO:0001228">
    <property type="term" value="F:DNA-binding transcription activator activity, RNA polymerase II-specific"/>
    <property type="evidence" value="ECO:0007669"/>
    <property type="project" value="TreeGrafter"/>
</dbReference>
<dbReference type="EMBL" id="KV441549">
    <property type="protein sequence ID" value="OAG10433.1"/>
    <property type="molecule type" value="Genomic_DNA"/>
</dbReference>
<keyword evidence="2" id="KW-0804">Transcription</keyword>
<feature type="domain" description="HMG box" evidence="5">
    <location>
        <begin position="136"/>
        <end position="204"/>
    </location>
</feature>
<dbReference type="GO" id="GO:0030154">
    <property type="term" value="P:cell differentiation"/>
    <property type="evidence" value="ECO:0007669"/>
    <property type="project" value="TreeGrafter"/>
</dbReference>
<evidence type="ECO:0000256" key="3">
    <source>
        <dbReference type="PROSITE-ProRule" id="PRU00267"/>
    </source>
</evidence>
<name>A0A177CSC2_9PLEO</name>
<dbReference type="InterPro" id="IPR036910">
    <property type="entry name" value="HMG_box_dom_sf"/>
</dbReference>
<dbReference type="SMART" id="SM00398">
    <property type="entry name" value="HMG"/>
    <property type="match status" value="1"/>
</dbReference>
<sequence>MNSLMHSPISGSMHYSRITSVTEAAIASFDSNLQYCKDQLATVDYVELTGNVDVRFGSEMAASFFAHQLGLEFGRSVAVYTGNDGRHSVVRFAPEQDLGVPAFPLSPEPLSFTSTSTETEQPATTSTTASSIRKGPPRPMNCWMLYRDTRHKQLKDQFPHLTVQQISTLCSDDWKKLSPAEKDEWRARAKDAKEEHHRMYPDYKYAPRKPGQKKKRQSRKAAQAAMAATVPANITLQGEIHLPSPMDVSTMDFTQVDNFGTASDDIALIIHDSLSGGAVQPVEAGDASSRQEPPFHDNEIARQDMLDIELGSSFGFGSLDLFGDEAFAFRDGADASATLPSFSSEMF</sequence>
<dbReference type="RefSeq" id="XP_018040798.1">
    <property type="nucleotide sequence ID" value="XM_018181797.1"/>
</dbReference>
<organism evidence="6 7">
    <name type="scientific">Paraphaeosphaeria sporulosa</name>
    <dbReference type="NCBI Taxonomy" id="1460663"/>
    <lineage>
        <taxon>Eukaryota</taxon>
        <taxon>Fungi</taxon>
        <taxon>Dikarya</taxon>
        <taxon>Ascomycota</taxon>
        <taxon>Pezizomycotina</taxon>
        <taxon>Dothideomycetes</taxon>
        <taxon>Pleosporomycetidae</taxon>
        <taxon>Pleosporales</taxon>
        <taxon>Massarineae</taxon>
        <taxon>Didymosphaeriaceae</taxon>
        <taxon>Paraphaeosphaeria</taxon>
    </lineage>
</organism>